<feature type="signal peptide" evidence="1">
    <location>
        <begin position="1"/>
        <end position="22"/>
    </location>
</feature>
<evidence type="ECO:0000313" key="3">
    <source>
        <dbReference type="Proteomes" id="UP000627446"/>
    </source>
</evidence>
<dbReference type="RefSeq" id="WP_186914316.1">
    <property type="nucleotide sequence ID" value="NZ_JACOFZ010000001.1"/>
</dbReference>
<feature type="chain" id="PRO_5037573110" evidence="1">
    <location>
        <begin position="23"/>
        <end position="362"/>
    </location>
</feature>
<dbReference type="Proteomes" id="UP000627446">
    <property type="component" value="Unassembled WGS sequence"/>
</dbReference>
<dbReference type="AlphaFoldDB" id="A0A923KTE8"/>
<dbReference type="InterPro" id="IPR028082">
    <property type="entry name" value="Peripla_BP_I"/>
</dbReference>
<accession>A0A923KTE8</accession>
<reference evidence="2" key="1">
    <citation type="submission" date="2020-08" db="EMBL/GenBank/DDBJ databases">
        <title>Novel species isolated from subtropical streams in China.</title>
        <authorList>
            <person name="Lu H."/>
        </authorList>
    </citation>
    <scope>NUCLEOTIDE SEQUENCE</scope>
    <source>
        <strain evidence="2">LX22W</strain>
    </source>
</reference>
<sequence>MFSRAGFATIVLFFSLSFIANANCFATPSTSDSWGDRLLWDGPIFGPQKQANKKVFFIGHDFKNGGITTLYRSLYLATTELDWSLNVEDGKGDDEKIKTSMLAAIRAQPDAIVLAGIDLNESFDDLCDLAQKSKIILIGWHTSSKPGPTKRLFVNITTKAEQVAKDAIDLIKKSRRSKSIGIILINDNRFEIANTKSSLLKASIAKCNYCTLLTTENIEIGKVNAEIPLAAERWNKLYSKKWTHTLAINDAYFDAINVQMSILNRKDVQNISAGDGSYIALSRIKSGRSQQIASVAEPIGVQGWQIADELNRAFAGQPPSGYIAKPIIVTTSLLHEIQGQEIDQFLKYKIHYRAIWFQGSGL</sequence>
<name>A0A923KTE8_9BURK</name>
<protein>
    <submittedName>
        <fullName evidence="2">Substrate-binding domain-containing protein</fullName>
    </submittedName>
</protein>
<proteinExistence type="predicted"/>
<gene>
    <name evidence="2" type="ORF">H8K36_07410</name>
</gene>
<dbReference type="Gene3D" id="3.40.50.2300">
    <property type="match status" value="2"/>
</dbReference>
<keyword evidence="1" id="KW-0732">Signal</keyword>
<dbReference type="SUPFAM" id="SSF53822">
    <property type="entry name" value="Periplasmic binding protein-like I"/>
    <property type="match status" value="1"/>
</dbReference>
<evidence type="ECO:0000256" key="1">
    <source>
        <dbReference type="SAM" id="SignalP"/>
    </source>
</evidence>
<keyword evidence="3" id="KW-1185">Reference proteome</keyword>
<organism evidence="2 3">
    <name type="scientific">Undibacterium nitidum</name>
    <dbReference type="NCBI Taxonomy" id="2762298"/>
    <lineage>
        <taxon>Bacteria</taxon>
        <taxon>Pseudomonadati</taxon>
        <taxon>Pseudomonadota</taxon>
        <taxon>Betaproteobacteria</taxon>
        <taxon>Burkholderiales</taxon>
        <taxon>Oxalobacteraceae</taxon>
        <taxon>Undibacterium</taxon>
    </lineage>
</organism>
<evidence type="ECO:0000313" key="2">
    <source>
        <dbReference type="EMBL" id="MBC3881192.1"/>
    </source>
</evidence>
<comment type="caution">
    <text evidence="2">The sequence shown here is derived from an EMBL/GenBank/DDBJ whole genome shotgun (WGS) entry which is preliminary data.</text>
</comment>
<dbReference type="EMBL" id="JACOFZ010000001">
    <property type="protein sequence ID" value="MBC3881192.1"/>
    <property type="molecule type" value="Genomic_DNA"/>
</dbReference>